<dbReference type="SUPFAM" id="SSF47413">
    <property type="entry name" value="lambda repressor-like DNA-binding domains"/>
    <property type="match status" value="1"/>
</dbReference>
<dbReference type="EMBL" id="MIJY01000034">
    <property type="protein sequence ID" value="OEG12216.1"/>
    <property type="molecule type" value="Genomic_DNA"/>
</dbReference>
<accession>A0A1E5GHL6</accession>
<proteinExistence type="predicted"/>
<dbReference type="PANTHER" id="PTHR37038">
    <property type="entry name" value="TRANSCRIPTIONAL REGULATOR-RELATED"/>
    <property type="match status" value="1"/>
</dbReference>
<dbReference type="Proteomes" id="UP000095094">
    <property type="component" value="Unassembled WGS sequence"/>
</dbReference>
<dbReference type="InterPro" id="IPR053163">
    <property type="entry name" value="HTH-type_regulator_Rgg"/>
</dbReference>
<dbReference type="Pfam" id="PF01381">
    <property type="entry name" value="HTH_3"/>
    <property type="match status" value="1"/>
</dbReference>
<feature type="domain" description="HTH cro/C1-type" evidence="1">
    <location>
        <begin position="10"/>
        <end position="63"/>
    </location>
</feature>
<dbReference type="CDD" id="cd00093">
    <property type="entry name" value="HTH_XRE"/>
    <property type="match status" value="1"/>
</dbReference>
<dbReference type="SMART" id="SM00530">
    <property type="entry name" value="HTH_XRE"/>
    <property type="match status" value="1"/>
</dbReference>
<dbReference type="PROSITE" id="PS50943">
    <property type="entry name" value="HTH_CROC1"/>
    <property type="match status" value="1"/>
</dbReference>
<protein>
    <recommendedName>
        <fullName evidence="1">HTH cro/C1-type domain-containing protein</fullName>
    </recommendedName>
</protein>
<dbReference type="SUPFAM" id="SSF48452">
    <property type="entry name" value="TPR-like"/>
    <property type="match status" value="1"/>
</dbReference>
<dbReference type="InterPro" id="IPR001387">
    <property type="entry name" value="Cro/C1-type_HTH"/>
</dbReference>
<gene>
    <name evidence="2" type="ORF">BCR25_06625</name>
</gene>
<evidence type="ECO:0000259" key="1">
    <source>
        <dbReference type="PROSITE" id="PS50943"/>
    </source>
</evidence>
<dbReference type="AlphaFoldDB" id="A0A1E5GHL6"/>
<dbReference type="OrthoDB" id="2182488at2"/>
<dbReference type="Gene3D" id="1.25.40.400">
    <property type="match status" value="1"/>
</dbReference>
<dbReference type="NCBIfam" id="TIGR01716">
    <property type="entry name" value="RGG_Cterm"/>
    <property type="match status" value="1"/>
</dbReference>
<dbReference type="InterPro" id="IPR010057">
    <property type="entry name" value="Transcription_activator_Rgg_C"/>
</dbReference>
<name>A0A1E5GHL6_9ENTE</name>
<dbReference type="Pfam" id="PF21259">
    <property type="entry name" value="Rgg_C"/>
    <property type="match status" value="1"/>
</dbReference>
<keyword evidence="3" id="KW-1185">Reference proteome</keyword>
<comment type="caution">
    <text evidence="2">The sequence shown here is derived from an EMBL/GenBank/DDBJ whole genome shotgun (WGS) entry which is preliminary data.</text>
</comment>
<sequence>MQSKTDGEVLKQLRAYRKITQTDCCQGIISRHTYSKIERNQTSLHVHILIELLERLNVSYDDFLFLKNGRITSESYRKKFAAFTKENIQSMDPSELYKALKNKKESSMKHFHYYLLCKKRMTELKYGKIEGISKTDLNRLNSYIHGLTFFSTNDLALFSDMCSYLSYQTAKYTSSKIIKQLEHFSHYYDLTQAYQQAFHQVLYAITSIALTNHDYLFAQYLLEKTKEFIFKFPNHYYLVMFHLNTDSLNYQKTKNSYYLTKLFVLKDYMKIVEDYALADTIEGQIRSLLDHSSSLPTK</sequence>
<reference evidence="3" key="1">
    <citation type="submission" date="2016-09" db="EMBL/GenBank/DDBJ databases">
        <authorList>
            <person name="Gulvik C.A."/>
        </authorList>
    </citation>
    <scope>NUCLEOTIDE SEQUENCE [LARGE SCALE GENOMIC DNA]</scope>
    <source>
        <strain evidence="3">LMG 8895</strain>
    </source>
</reference>
<dbReference type="InterPro" id="IPR010982">
    <property type="entry name" value="Lambda_DNA-bd_dom_sf"/>
</dbReference>
<dbReference type="RefSeq" id="WP_069663921.1">
    <property type="nucleotide sequence ID" value="NZ_JBHUJJ010000001.1"/>
</dbReference>
<dbReference type="Gene3D" id="1.10.260.40">
    <property type="entry name" value="lambda repressor-like DNA-binding domains"/>
    <property type="match status" value="1"/>
</dbReference>
<dbReference type="GO" id="GO:0003677">
    <property type="term" value="F:DNA binding"/>
    <property type="evidence" value="ECO:0007669"/>
    <property type="project" value="InterPro"/>
</dbReference>
<organism evidence="2 3">
    <name type="scientific">Enterococcus termitis</name>
    <dbReference type="NCBI Taxonomy" id="332950"/>
    <lineage>
        <taxon>Bacteria</taxon>
        <taxon>Bacillati</taxon>
        <taxon>Bacillota</taxon>
        <taxon>Bacilli</taxon>
        <taxon>Lactobacillales</taxon>
        <taxon>Enterococcaceae</taxon>
        <taxon>Enterococcus</taxon>
    </lineage>
</organism>
<dbReference type="InterPro" id="IPR011990">
    <property type="entry name" value="TPR-like_helical_dom_sf"/>
</dbReference>
<evidence type="ECO:0000313" key="2">
    <source>
        <dbReference type="EMBL" id="OEG12216.1"/>
    </source>
</evidence>
<evidence type="ECO:0000313" key="3">
    <source>
        <dbReference type="Proteomes" id="UP000095094"/>
    </source>
</evidence>